<dbReference type="AlphaFoldDB" id="A0A2M7BBC9"/>
<feature type="domain" description="Endonuclease/exonuclease/phosphatase" evidence="8">
    <location>
        <begin position="4"/>
        <end position="243"/>
    </location>
</feature>
<evidence type="ECO:0000256" key="1">
    <source>
        <dbReference type="ARBA" id="ARBA00007092"/>
    </source>
</evidence>
<dbReference type="Pfam" id="PF03372">
    <property type="entry name" value="Exo_endo_phos"/>
    <property type="match status" value="1"/>
</dbReference>
<evidence type="ECO:0000256" key="5">
    <source>
        <dbReference type="PIRSR" id="PIRSR604808-1"/>
    </source>
</evidence>
<evidence type="ECO:0000313" key="10">
    <source>
        <dbReference type="Proteomes" id="UP000230399"/>
    </source>
</evidence>
<dbReference type="GO" id="GO:0046872">
    <property type="term" value="F:metal ion binding"/>
    <property type="evidence" value="ECO:0007669"/>
    <property type="project" value="UniProtKB-KW"/>
</dbReference>
<dbReference type="SUPFAM" id="SSF56219">
    <property type="entry name" value="DNase I-like"/>
    <property type="match status" value="1"/>
</dbReference>
<dbReference type="InterPro" id="IPR004808">
    <property type="entry name" value="AP_endonuc_1"/>
</dbReference>
<evidence type="ECO:0000256" key="2">
    <source>
        <dbReference type="ARBA" id="ARBA00022723"/>
    </source>
</evidence>
<keyword evidence="2 6" id="KW-0479">Metal-binding</keyword>
<dbReference type="NCBIfam" id="TIGR00195">
    <property type="entry name" value="exoDNase_III"/>
    <property type="match status" value="1"/>
</dbReference>
<dbReference type="PROSITE" id="PS51435">
    <property type="entry name" value="AP_NUCLEASE_F1_4"/>
    <property type="match status" value="1"/>
</dbReference>
<feature type="binding site" evidence="6">
    <location>
        <position position="146"/>
    </location>
    <ligand>
        <name>Mg(2+)</name>
        <dbReference type="ChEBI" id="CHEBI:18420"/>
        <label>1</label>
    </ligand>
</feature>
<feature type="binding site" evidence="6">
    <location>
        <position position="148"/>
    </location>
    <ligand>
        <name>Mg(2+)</name>
        <dbReference type="ChEBI" id="CHEBI:18420"/>
        <label>1</label>
    </ligand>
</feature>
<keyword evidence="4 6" id="KW-0460">Magnesium</keyword>
<feature type="binding site" evidence="6">
    <location>
        <position position="35"/>
    </location>
    <ligand>
        <name>Mg(2+)</name>
        <dbReference type="ChEBI" id="CHEBI:18420"/>
        <label>1</label>
    </ligand>
</feature>
<evidence type="ECO:0000256" key="4">
    <source>
        <dbReference type="ARBA" id="ARBA00022842"/>
    </source>
</evidence>
<dbReference type="PANTHER" id="PTHR22748">
    <property type="entry name" value="AP ENDONUCLEASE"/>
    <property type="match status" value="1"/>
</dbReference>
<feature type="binding site" evidence="6">
    <location>
        <position position="243"/>
    </location>
    <ligand>
        <name>Mg(2+)</name>
        <dbReference type="ChEBI" id="CHEBI:18420"/>
        <label>1</label>
    </ligand>
</feature>
<evidence type="ECO:0000313" key="9">
    <source>
        <dbReference type="EMBL" id="PIV00399.1"/>
    </source>
</evidence>
<reference evidence="10" key="1">
    <citation type="submission" date="2017-09" db="EMBL/GenBank/DDBJ databases">
        <title>Depth-based differentiation of microbial function through sediment-hosted aquifers and enrichment of novel symbionts in the deep terrestrial subsurface.</title>
        <authorList>
            <person name="Probst A.J."/>
            <person name="Ladd B."/>
            <person name="Jarett J.K."/>
            <person name="Geller-Mcgrath D.E."/>
            <person name="Sieber C.M.K."/>
            <person name="Emerson J.B."/>
            <person name="Anantharaman K."/>
            <person name="Thomas B.C."/>
            <person name="Malmstrom R."/>
            <person name="Stieglmeier M."/>
            <person name="Klingl A."/>
            <person name="Woyke T."/>
            <person name="Ryan C.M."/>
            <person name="Banfield J.F."/>
        </authorList>
    </citation>
    <scope>NUCLEOTIDE SEQUENCE [LARGE SCALE GENOMIC DNA]</scope>
</reference>
<gene>
    <name evidence="9" type="primary">xth</name>
    <name evidence="9" type="ORF">COS55_03635</name>
</gene>
<feature type="active site" evidence="5">
    <location>
        <position position="108"/>
    </location>
</feature>
<feature type="site" description="Interaction with DNA substrate" evidence="7">
    <location>
        <position position="243"/>
    </location>
</feature>
<dbReference type="InterPro" id="IPR020847">
    <property type="entry name" value="AP_endonuclease_F1_BS"/>
</dbReference>
<dbReference type="GO" id="GO:0003677">
    <property type="term" value="F:DNA binding"/>
    <property type="evidence" value="ECO:0007669"/>
    <property type="project" value="InterPro"/>
</dbReference>
<dbReference type="GO" id="GO:0008311">
    <property type="term" value="F:double-stranded DNA 3'-5' DNA exonuclease activity"/>
    <property type="evidence" value="ECO:0007669"/>
    <property type="project" value="TreeGrafter"/>
</dbReference>
<name>A0A2M7BBC9_9BACT</name>
<comment type="similarity">
    <text evidence="1">Belongs to the DNA repair enzymes AP/ExoA family.</text>
</comment>
<dbReference type="Gene3D" id="3.60.10.10">
    <property type="entry name" value="Endonuclease/exonuclease/phosphatase"/>
    <property type="match status" value="1"/>
</dbReference>
<dbReference type="NCBIfam" id="TIGR00633">
    <property type="entry name" value="xth"/>
    <property type="match status" value="1"/>
</dbReference>
<dbReference type="GO" id="GO:0003906">
    <property type="term" value="F:DNA-(apurinic or apyrimidinic site) endonuclease activity"/>
    <property type="evidence" value="ECO:0007669"/>
    <property type="project" value="TreeGrafter"/>
</dbReference>
<dbReference type="InterPro" id="IPR005135">
    <property type="entry name" value="Endo/exonuclease/phosphatase"/>
</dbReference>
<feature type="site" description="Important for catalytic activity" evidence="7">
    <location>
        <position position="217"/>
    </location>
</feature>
<comment type="cofactor">
    <cofactor evidence="6">
        <name>Mg(2+)</name>
        <dbReference type="ChEBI" id="CHEBI:18420"/>
    </cofactor>
    <cofactor evidence="6">
        <name>Mn(2+)</name>
        <dbReference type="ChEBI" id="CHEBI:29035"/>
    </cofactor>
    <text evidence="6">Probably binds two magnesium or manganese ions per subunit.</text>
</comment>
<sequence length="252" mass="29447">MKIISWNVNGLRAVFNKGFSKLFKEINADIVCLQEIKLQESQLTKQLISPNNFLSYFSFADKKGYSGVGVYTKEKPLKIENQLGLGKFDQEGRMLKLKYPDFTLVNFYIPHGGRQKENLSYKLEVYELLLNFLSKIKNQNVIVIGDFNIAHQEIDLARPKDNQKNIMFTPEERRKLDEIIQLGFIDSFRIFNKKGGNYTWWPYFVDARERNLGWRIDYIFVSKPLWNKLKGAFILKDVYGSDHCPVGIELIN</sequence>
<dbReference type="PANTHER" id="PTHR22748:SF6">
    <property type="entry name" value="DNA-(APURINIC OR APYRIMIDINIC SITE) ENDONUCLEASE"/>
    <property type="match status" value="1"/>
</dbReference>
<evidence type="ECO:0000256" key="6">
    <source>
        <dbReference type="PIRSR" id="PIRSR604808-2"/>
    </source>
</evidence>
<evidence type="ECO:0000256" key="7">
    <source>
        <dbReference type="PIRSR" id="PIRSR604808-3"/>
    </source>
</evidence>
<protein>
    <submittedName>
        <fullName evidence="9">Exodeoxyribonuclease III</fullName>
    </submittedName>
</protein>
<keyword evidence="3" id="KW-0378">Hydrolase</keyword>
<evidence type="ECO:0000256" key="3">
    <source>
        <dbReference type="ARBA" id="ARBA00022801"/>
    </source>
</evidence>
<proteinExistence type="inferred from homology"/>
<feature type="active site" description="Proton donor/acceptor" evidence="5">
    <location>
        <position position="146"/>
    </location>
</feature>
<organism evidence="9 10">
    <name type="scientific">Candidatus Shapirobacteria bacterium CG03_land_8_20_14_0_80_40_19</name>
    <dbReference type="NCBI Taxonomy" id="1974880"/>
    <lineage>
        <taxon>Bacteria</taxon>
        <taxon>Candidatus Shapironibacteriota</taxon>
    </lineage>
</organism>
<dbReference type="PROSITE" id="PS00726">
    <property type="entry name" value="AP_NUCLEASE_F1_1"/>
    <property type="match status" value="1"/>
</dbReference>
<dbReference type="Proteomes" id="UP000230399">
    <property type="component" value="Unassembled WGS sequence"/>
</dbReference>
<evidence type="ECO:0000259" key="8">
    <source>
        <dbReference type="Pfam" id="PF03372"/>
    </source>
</evidence>
<feature type="active site" description="Proton acceptor" evidence="5">
    <location>
        <position position="243"/>
    </location>
</feature>
<dbReference type="GO" id="GO:0006284">
    <property type="term" value="P:base-excision repair"/>
    <property type="evidence" value="ECO:0007669"/>
    <property type="project" value="TreeGrafter"/>
</dbReference>
<feature type="binding site" evidence="6">
    <location>
        <position position="242"/>
    </location>
    <ligand>
        <name>Mg(2+)</name>
        <dbReference type="ChEBI" id="CHEBI:18420"/>
        <label>1</label>
    </ligand>
</feature>
<keyword evidence="6" id="KW-0464">Manganese</keyword>
<feature type="site" description="Transition state stabilizer" evidence="7">
    <location>
        <position position="148"/>
    </location>
</feature>
<comment type="caution">
    <text evidence="9">The sequence shown here is derived from an EMBL/GenBank/DDBJ whole genome shotgun (WGS) entry which is preliminary data.</text>
</comment>
<dbReference type="EMBL" id="PEVD01000056">
    <property type="protein sequence ID" value="PIV00399.1"/>
    <property type="molecule type" value="Genomic_DNA"/>
</dbReference>
<dbReference type="GO" id="GO:0008081">
    <property type="term" value="F:phosphoric diester hydrolase activity"/>
    <property type="evidence" value="ECO:0007669"/>
    <property type="project" value="TreeGrafter"/>
</dbReference>
<dbReference type="InterPro" id="IPR036691">
    <property type="entry name" value="Endo/exonu/phosph_ase_sf"/>
</dbReference>
<feature type="binding site" evidence="6">
    <location>
        <position position="7"/>
    </location>
    <ligand>
        <name>Mg(2+)</name>
        <dbReference type="ChEBI" id="CHEBI:18420"/>
        <label>1</label>
    </ligand>
</feature>
<accession>A0A2M7BBC9</accession>